<sequence>MTSKARAPRASTGSSNVEMRDSSPASSSRRHKNNDQERHQHSKGRNAGSTQAPRKARAATVEPEASPPMPSMTWTDVTNVKSNGREKSRSKVKMEDLGTVDINHKPNVSLPSTRGTKAAISAEAPQQTSSMPCAR</sequence>
<protein>
    <submittedName>
        <fullName evidence="2">Uncharacterized protein</fullName>
    </submittedName>
</protein>
<feature type="compositionally biased region" description="Polar residues" evidence="1">
    <location>
        <begin position="124"/>
        <end position="135"/>
    </location>
</feature>
<dbReference type="InParanoid" id="A0A316WAP0"/>
<name>A0A316WAP0_9BASI</name>
<dbReference type="AlphaFoldDB" id="A0A316WAP0"/>
<accession>A0A316WAP0</accession>
<evidence type="ECO:0000313" key="2">
    <source>
        <dbReference type="EMBL" id="PWN45043.1"/>
    </source>
</evidence>
<dbReference type="RefSeq" id="XP_025372203.1">
    <property type="nucleotide sequence ID" value="XM_025511098.1"/>
</dbReference>
<dbReference type="Proteomes" id="UP000245783">
    <property type="component" value="Unassembled WGS sequence"/>
</dbReference>
<feature type="compositionally biased region" description="Polar residues" evidence="1">
    <location>
        <begin position="72"/>
        <end position="82"/>
    </location>
</feature>
<proteinExistence type="predicted"/>
<reference evidence="2 3" key="1">
    <citation type="journal article" date="2018" name="Mol. Biol. Evol.">
        <title>Broad Genomic Sampling Reveals a Smut Pathogenic Ancestry of the Fungal Clade Ustilaginomycotina.</title>
        <authorList>
            <person name="Kijpornyongpan T."/>
            <person name="Mondo S.J."/>
            <person name="Barry K."/>
            <person name="Sandor L."/>
            <person name="Lee J."/>
            <person name="Lipzen A."/>
            <person name="Pangilinan J."/>
            <person name="LaButti K."/>
            <person name="Hainaut M."/>
            <person name="Henrissat B."/>
            <person name="Grigoriev I.V."/>
            <person name="Spatafora J.W."/>
            <person name="Aime M.C."/>
        </authorList>
    </citation>
    <scope>NUCLEOTIDE SEQUENCE [LARGE SCALE GENOMIC DNA]</scope>
    <source>
        <strain evidence="2 3">MCA 4658</strain>
    </source>
</reference>
<feature type="region of interest" description="Disordered" evidence="1">
    <location>
        <begin position="1"/>
        <end position="135"/>
    </location>
</feature>
<evidence type="ECO:0000256" key="1">
    <source>
        <dbReference type="SAM" id="MobiDB-lite"/>
    </source>
</evidence>
<keyword evidence="3" id="KW-1185">Reference proteome</keyword>
<gene>
    <name evidence="2" type="ORF">IE81DRAFT_226829</name>
</gene>
<dbReference type="GeneID" id="37032968"/>
<feature type="compositionally biased region" description="Polar residues" evidence="1">
    <location>
        <begin position="11"/>
        <end position="27"/>
    </location>
</feature>
<dbReference type="EMBL" id="KZ819357">
    <property type="protein sequence ID" value="PWN45043.1"/>
    <property type="molecule type" value="Genomic_DNA"/>
</dbReference>
<organism evidence="2 3">
    <name type="scientific">Ceraceosorus guamensis</name>
    <dbReference type="NCBI Taxonomy" id="1522189"/>
    <lineage>
        <taxon>Eukaryota</taxon>
        <taxon>Fungi</taxon>
        <taxon>Dikarya</taxon>
        <taxon>Basidiomycota</taxon>
        <taxon>Ustilaginomycotina</taxon>
        <taxon>Exobasidiomycetes</taxon>
        <taxon>Ceraceosorales</taxon>
        <taxon>Ceraceosoraceae</taxon>
        <taxon>Ceraceosorus</taxon>
    </lineage>
</organism>
<evidence type="ECO:0000313" key="3">
    <source>
        <dbReference type="Proteomes" id="UP000245783"/>
    </source>
</evidence>
<feature type="compositionally biased region" description="Basic and acidic residues" evidence="1">
    <location>
        <begin position="83"/>
        <end position="96"/>
    </location>
</feature>